<evidence type="ECO:0008006" key="3">
    <source>
        <dbReference type="Google" id="ProtNLM"/>
    </source>
</evidence>
<dbReference type="AlphaFoldDB" id="U4L5F3"/>
<sequence length="354" mass="40203">MSHLDENKPQTKRLEICPGGDMEIVLETPEETTYCYIVSSLPLCKRSSVFRAMPGPNSAFSEVIALRRNAKEHASKSSGPYQIRVDNHDPIALMVVLSVIHARTDKFPSEIPFDALMNVAIVCDYYDCATSLHVWVKKWMTKWEPFIKTPNYENWLYIAKVFQRDDILKTLSAHLIERSVVENGEFKVIVSSSPRVTNSLNGHISQEPLLKRRLALCRVLHSDAQSIFTLYEDSTKTQCIHSERNKNCDYYVFGRLYFGFKAAGFLHNPPLYHQYSPNELMDAVTALLESISNCLKTTVFLQMPRGAGSHSHANCANFKDALITTMKSRFKDIGLTIDSPNGEPNEKSWEDLLC</sequence>
<proteinExistence type="predicted"/>
<evidence type="ECO:0000313" key="2">
    <source>
        <dbReference type="Proteomes" id="UP000018144"/>
    </source>
</evidence>
<dbReference type="Proteomes" id="UP000018144">
    <property type="component" value="Unassembled WGS sequence"/>
</dbReference>
<dbReference type="OrthoDB" id="5275938at2759"/>
<reference evidence="1 2" key="1">
    <citation type="journal article" date="2013" name="PLoS Genet.">
        <title>The genome and development-dependent transcriptomes of Pyronema confluens: a window into fungal evolution.</title>
        <authorList>
            <person name="Traeger S."/>
            <person name="Altegoer F."/>
            <person name="Freitag M."/>
            <person name="Gabaldon T."/>
            <person name="Kempken F."/>
            <person name="Kumar A."/>
            <person name="Marcet-Houben M."/>
            <person name="Poggeler S."/>
            <person name="Stajich J.E."/>
            <person name="Nowrousian M."/>
        </authorList>
    </citation>
    <scope>NUCLEOTIDE SEQUENCE [LARGE SCALE GENOMIC DNA]</scope>
    <source>
        <strain evidence="2">CBS 100304</strain>
        <tissue evidence="1">Vegetative mycelium</tissue>
    </source>
</reference>
<name>U4L5F3_PYROM</name>
<organism evidence="1 2">
    <name type="scientific">Pyronema omphalodes (strain CBS 100304)</name>
    <name type="common">Pyronema confluens</name>
    <dbReference type="NCBI Taxonomy" id="1076935"/>
    <lineage>
        <taxon>Eukaryota</taxon>
        <taxon>Fungi</taxon>
        <taxon>Dikarya</taxon>
        <taxon>Ascomycota</taxon>
        <taxon>Pezizomycotina</taxon>
        <taxon>Pezizomycetes</taxon>
        <taxon>Pezizales</taxon>
        <taxon>Pyronemataceae</taxon>
        <taxon>Pyronema</taxon>
    </lineage>
</organism>
<accession>U4L5F3</accession>
<dbReference type="EMBL" id="HF935612">
    <property type="protein sequence ID" value="CCX11373.1"/>
    <property type="molecule type" value="Genomic_DNA"/>
</dbReference>
<dbReference type="OMA" id="SHANCAN"/>
<dbReference type="STRING" id="1076935.U4L5F3"/>
<keyword evidence="2" id="KW-1185">Reference proteome</keyword>
<gene>
    <name evidence="1" type="ORF">PCON_10967</name>
</gene>
<protein>
    <recommendedName>
        <fullName evidence="3">BTB domain-containing protein</fullName>
    </recommendedName>
</protein>
<dbReference type="eggNOG" id="ENOG502RW5R">
    <property type="taxonomic scope" value="Eukaryota"/>
</dbReference>
<evidence type="ECO:0000313" key="1">
    <source>
        <dbReference type="EMBL" id="CCX11373.1"/>
    </source>
</evidence>